<keyword evidence="6 8" id="KW-1133">Transmembrane helix</keyword>
<feature type="domain" description="ABC transmembrane type-1" evidence="9">
    <location>
        <begin position="322"/>
        <end position="531"/>
    </location>
</feature>
<dbReference type="GO" id="GO:0005886">
    <property type="term" value="C:plasma membrane"/>
    <property type="evidence" value="ECO:0007669"/>
    <property type="project" value="UniProtKB-SubCell"/>
</dbReference>
<evidence type="ECO:0000256" key="6">
    <source>
        <dbReference type="ARBA" id="ARBA00022989"/>
    </source>
</evidence>
<dbReference type="EMBL" id="FNIA01000009">
    <property type="protein sequence ID" value="SDM91903.1"/>
    <property type="molecule type" value="Genomic_DNA"/>
</dbReference>
<feature type="transmembrane region" description="Helical" evidence="8">
    <location>
        <begin position="393"/>
        <end position="411"/>
    </location>
</feature>
<dbReference type="PANTHER" id="PTHR43470:SF5">
    <property type="entry name" value="PHOSPHATE TRANSPORT SYSTEM PERMEASE PROTEIN PSTA"/>
    <property type="match status" value="1"/>
</dbReference>
<dbReference type="Proteomes" id="UP000199370">
    <property type="component" value="Unassembled WGS sequence"/>
</dbReference>
<comment type="subcellular location">
    <subcellularLocation>
        <location evidence="1 8">Cell membrane</location>
        <topology evidence="1 8">Multi-pass membrane protein</topology>
    </subcellularLocation>
</comment>
<dbReference type="OrthoDB" id="11402at2157"/>
<feature type="transmembrane region" description="Helical" evidence="8">
    <location>
        <begin position="59"/>
        <end position="81"/>
    </location>
</feature>
<dbReference type="Pfam" id="PF00528">
    <property type="entry name" value="BPD_transp_1"/>
    <property type="match status" value="1"/>
</dbReference>
<feature type="transmembrane region" description="Helical" evidence="8">
    <location>
        <begin position="512"/>
        <end position="534"/>
    </location>
</feature>
<evidence type="ECO:0000256" key="7">
    <source>
        <dbReference type="ARBA" id="ARBA00023136"/>
    </source>
</evidence>
<keyword evidence="3" id="KW-0813">Transport</keyword>
<dbReference type="SUPFAM" id="SSF161098">
    <property type="entry name" value="MetI-like"/>
    <property type="match status" value="1"/>
</dbReference>
<keyword evidence="7 8" id="KW-0472">Membrane</keyword>
<keyword evidence="5 8" id="KW-0812">Transmembrane</keyword>
<dbReference type="PROSITE" id="PS50928">
    <property type="entry name" value="ABC_TM1"/>
    <property type="match status" value="1"/>
</dbReference>
<evidence type="ECO:0000256" key="5">
    <source>
        <dbReference type="ARBA" id="ARBA00022692"/>
    </source>
</evidence>
<feature type="transmembrane region" description="Helical" evidence="8">
    <location>
        <begin position="243"/>
        <end position="262"/>
    </location>
</feature>
<evidence type="ECO:0000313" key="10">
    <source>
        <dbReference type="EMBL" id="SDM91903.1"/>
    </source>
</evidence>
<evidence type="ECO:0000256" key="8">
    <source>
        <dbReference type="RuleBase" id="RU363043"/>
    </source>
</evidence>
<dbReference type="PANTHER" id="PTHR43470">
    <property type="entry name" value="PHOSPHATE TRANSPORT SYSTEM PERMEASE PROTEIN PSTA-RELATED"/>
    <property type="match status" value="1"/>
</dbReference>
<dbReference type="AlphaFoldDB" id="A0A1G9X6D3"/>
<dbReference type="InterPro" id="IPR000515">
    <property type="entry name" value="MetI-like"/>
</dbReference>
<evidence type="ECO:0000256" key="1">
    <source>
        <dbReference type="ARBA" id="ARBA00004651"/>
    </source>
</evidence>
<dbReference type="InterPro" id="IPR035906">
    <property type="entry name" value="MetI-like_sf"/>
</dbReference>
<name>A0A1G9X6D3_9EURY</name>
<dbReference type="RefSeq" id="WP_089733464.1">
    <property type="nucleotide sequence ID" value="NZ_FNIA01000009.1"/>
</dbReference>
<dbReference type="STRING" id="996166.SAMN05192554_109163"/>
<evidence type="ECO:0000313" key="11">
    <source>
        <dbReference type="Proteomes" id="UP000199370"/>
    </source>
</evidence>
<dbReference type="CDD" id="cd06261">
    <property type="entry name" value="TM_PBP2"/>
    <property type="match status" value="1"/>
</dbReference>
<keyword evidence="11" id="KW-1185">Reference proteome</keyword>
<evidence type="ECO:0000259" key="9">
    <source>
        <dbReference type="PROSITE" id="PS50928"/>
    </source>
</evidence>
<feature type="transmembrane region" description="Helical" evidence="8">
    <location>
        <begin position="367"/>
        <end position="387"/>
    </location>
</feature>
<evidence type="ECO:0000256" key="2">
    <source>
        <dbReference type="ARBA" id="ARBA00007069"/>
    </source>
</evidence>
<keyword evidence="4 8" id="KW-1003">Cell membrane</keyword>
<dbReference type="NCBIfam" id="TIGR00974">
    <property type="entry name" value="3a0107s02c"/>
    <property type="match status" value="1"/>
</dbReference>
<feature type="transmembrane region" description="Helical" evidence="8">
    <location>
        <begin position="118"/>
        <end position="137"/>
    </location>
</feature>
<comment type="similarity">
    <text evidence="2 8">Belongs to the binding-protein-dependent transport system permease family. CysTW subfamily.</text>
</comment>
<feature type="transmembrane region" description="Helical" evidence="8">
    <location>
        <begin position="26"/>
        <end position="47"/>
    </location>
</feature>
<feature type="transmembrane region" description="Helical" evidence="8">
    <location>
        <begin position="318"/>
        <end position="347"/>
    </location>
</feature>
<feature type="transmembrane region" description="Helical" evidence="8">
    <location>
        <begin position="212"/>
        <end position="231"/>
    </location>
</feature>
<feature type="transmembrane region" description="Helical" evidence="8">
    <location>
        <begin position="93"/>
        <end position="112"/>
    </location>
</feature>
<dbReference type="Gene3D" id="1.10.3720.10">
    <property type="entry name" value="MetI-like"/>
    <property type="match status" value="1"/>
</dbReference>
<dbReference type="GO" id="GO:0035435">
    <property type="term" value="P:phosphate ion transmembrane transport"/>
    <property type="evidence" value="ECO:0007669"/>
    <property type="project" value="InterPro"/>
</dbReference>
<evidence type="ECO:0000256" key="3">
    <source>
        <dbReference type="ARBA" id="ARBA00022448"/>
    </source>
</evidence>
<dbReference type="GO" id="GO:0005315">
    <property type="term" value="F:phosphate transmembrane transporter activity"/>
    <property type="evidence" value="ECO:0007669"/>
    <property type="project" value="InterPro"/>
</dbReference>
<sequence length="542" mass="56925">MATQDRSSYAEGFGQVSRTVGTVFRYLLLASTLFGIAVLAILLVYVANDAVQPLTADPGWHLTFFLTLVLPTLATAGYLAATNLEALKFGSMTIGLIVVSLLFSGGVAIIFIEVLAPLVWFAYVLAFAVPTVLMIALQRRSRQLSFLTRFVVVALAFYTSLFGLPGVVPSVAALVQSAPFVPLDWVLLTLTLGLFASAPTASYAAGIRDRRTGLGVGVLALAAVAASPFIGPPVFGIGTVPSVILASVTVVPTVAFVGGTAVTREHARIGILVPLLIVGGALAGEVLVDTLGYAGPQSWVDWQFLTSDHSGTAEDAGLYPAIAGSILLMVTVAALSFPVGVGAALYLEEYAPDNRITRFIDVNISNLAGVPSVVYGLLGLGLFVTQLGRPSGTIFVGGATLALLILPIVIISSREAIRSVPDEMRQASYGMGATKWQTVKNVILPRAFPGILTGTILALGRAIGETAPLIMIGAPNVLFSFPSELSSKVSAMPLQVYSWASYFATDAFYEKAVPAGVVILVTVLLAMNSIAIVLRNRYEQET</sequence>
<feature type="transmembrane region" description="Helical" evidence="8">
    <location>
        <begin position="269"/>
        <end position="288"/>
    </location>
</feature>
<comment type="caution">
    <text evidence="8">Lacks conserved residue(s) required for the propagation of feature annotation.</text>
</comment>
<feature type="transmembrane region" description="Helical" evidence="8">
    <location>
        <begin position="443"/>
        <end position="463"/>
    </location>
</feature>
<dbReference type="InterPro" id="IPR005672">
    <property type="entry name" value="Phosphate_PstA"/>
</dbReference>
<accession>A0A1G9X6D3</accession>
<feature type="transmembrane region" description="Helical" evidence="8">
    <location>
        <begin position="146"/>
        <end position="165"/>
    </location>
</feature>
<proteinExistence type="inferred from homology"/>
<organism evidence="10 11">
    <name type="scientific">Haloarchaeobius iranensis</name>
    <dbReference type="NCBI Taxonomy" id="996166"/>
    <lineage>
        <taxon>Archaea</taxon>
        <taxon>Methanobacteriati</taxon>
        <taxon>Methanobacteriota</taxon>
        <taxon>Stenosarchaea group</taxon>
        <taxon>Halobacteria</taxon>
        <taxon>Halobacteriales</taxon>
        <taxon>Halorubellaceae</taxon>
        <taxon>Haloarchaeobius</taxon>
    </lineage>
</organism>
<feature type="transmembrane region" description="Helical" evidence="8">
    <location>
        <begin position="185"/>
        <end position="205"/>
    </location>
</feature>
<gene>
    <name evidence="10" type="ORF">SAMN05192554_109163</name>
</gene>
<reference evidence="10 11" key="1">
    <citation type="submission" date="2016-10" db="EMBL/GenBank/DDBJ databases">
        <authorList>
            <person name="de Groot N.N."/>
        </authorList>
    </citation>
    <scope>NUCLEOTIDE SEQUENCE [LARGE SCALE GENOMIC DNA]</scope>
    <source>
        <strain evidence="11">EB21,IBRC-M 10013,KCTC 4048</strain>
    </source>
</reference>
<evidence type="ECO:0000256" key="4">
    <source>
        <dbReference type="ARBA" id="ARBA00022475"/>
    </source>
</evidence>
<protein>
    <recommendedName>
        <fullName evidence="8">Phosphate transport system permease protein PstA</fullName>
    </recommendedName>
</protein>